<keyword evidence="3" id="KW-1185">Reference proteome</keyword>
<protein>
    <submittedName>
        <fullName evidence="2">Uncharacterized protein</fullName>
    </submittedName>
</protein>
<reference evidence="2" key="2">
    <citation type="submission" date="2020-12" db="EMBL/GenBank/DDBJ databases">
        <authorList>
            <person name="Kanost M."/>
        </authorList>
    </citation>
    <scope>NUCLEOTIDE SEQUENCE</scope>
</reference>
<sequence>MKFFAVFALLVASVCAGSVPEPVQAESEIALKQQRIVVNIISSLIEDLILSIQDAGLDPMHIEQEKYEWALPVPAILNANAIVENVRSNGLSNIVINRLSFATLTTRLNFDIELPRVEFSVGGASAQVSTFGAKVEGRAHGRLAISRIRIVGEVRVSLGIISGISIRNLRLDFTLGGIESDLNVVIQGHDISEPLNDFIGVRIPRALHSHRAEVNELLEIIVLEILEEIL</sequence>
<keyword evidence="1" id="KW-0732">Signal</keyword>
<dbReference type="PANTHER" id="PTHR11008">
    <property type="entry name" value="PROTEIN TAKEOUT-LIKE PROTEIN"/>
    <property type="match status" value="1"/>
</dbReference>
<dbReference type="Gene3D" id="3.15.10.30">
    <property type="entry name" value="Haemolymph juvenile hormone binding protein"/>
    <property type="match status" value="1"/>
</dbReference>
<dbReference type="AlphaFoldDB" id="A0A922CUG3"/>
<gene>
    <name evidence="2" type="ORF">O3G_MSEX010828</name>
</gene>
<dbReference type="PANTHER" id="PTHR11008:SF29">
    <property type="entry name" value="IP17226P"/>
    <property type="match status" value="1"/>
</dbReference>
<feature type="chain" id="PRO_5038276793" evidence="1">
    <location>
        <begin position="17"/>
        <end position="230"/>
    </location>
</feature>
<dbReference type="InterPro" id="IPR038606">
    <property type="entry name" value="To_sf"/>
</dbReference>
<dbReference type="EMBL" id="JH668581">
    <property type="protein sequence ID" value="KAG6458373.1"/>
    <property type="molecule type" value="Genomic_DNA"/>
</dbReference>
<comment type="caution">
    <text evidence="2">The sequence shown here is derived from an EMBL/GenBank/DDBJ whole genome shotgun (WGS) entry which is preliminary data.</text>
</comment>
<dbReference type="GO" id="GO:0005615">
    <property type="term" value="C:extracellular space"/>
    <property type="evidence" value="ECO:0007669"/>
    <property type="project" value="TreeGrafter"/>
</dbReference>
<dbReference type="Pfam" id="PF06585">
    <property type="entry name" value="JHBP"/>
    <property type="match status" value="1"/>
</dbReference>
<dbReference type="OrthoDB" id="7339216at2759"/>
<evidence type="ECO:0000313" key="3">
    <source>
        <dbReference type="Proteomes" id="UP000791440"/>
    </source>
</evidence>
<organism evidence="2 3">
    <name type="scientific">Manduca sexta</name>
    <name type="common">Tobacco hawkmoth</name>
    <name type="synonym">Tobacco hornworm</name>
    <dbReference type="NCBI Taxonomy" id="7130"/>
    <lineage>
        <taxon>Eukaryota</taxon>
        <taxon>Metazoa</taxon>
        <taxon>Ecdysozoa</taxon>
        <taxon>Arthropoda</taxon>
        <taxon>Hexapoda</taxon>
        <taxon>Insecta</taxon>
        <taxon>Pterygota</taxon>
        <taxon>Neoptera</taxon>
        <taxon>Endopterygota</taxon>
        <taxon>Lepidoptera</taxon>
        <taxon>Glossata</taxon>
        <taxon>Ditrysia</taxon>
        <taxon>Bombycoidea</taxon>
        <taxon>Sphingidae</taxon>
        <taxon>Sphinginae</taxon>
        <taxon>Sphingini</taxon>
        <taxon>Manduca</taxon>
    </lineage>
</organism>
<evidence type="ECO:0000313" key="2">
    <source>
        <dbReference type="EMBL" id="KAG6458373.1"/>
    </source>
</evidence>
<proteinExistence type="predicted"/>
<dbReference type="Proteomes" id="UP000791440">
    <property type="component" value="Unassembled WGS sequence"/>
</dbReference>
<evidence type="ECO:0000256" key="1">
    <source>
        <dbReference type="SAM" id="SignalP"/>
    </source>
</evidence>
<reference evidence="2" key="1">
    <citation type="journal article" date="2016" name="Insect Biochem. Mol. Biol.">
        <title>Multifaceted biological insights from a draft genome sequence of the tobacco hornworm moth, Manduca sexta.</title>
        <authorList>
            <person name="Kanost M.R."/>
            <person name="Arrese E.L."/>
            <person name="Cao X."/>
            <person name="Chen Y.R."/>
            <person name="Chellapilla S."/>
            <person name="Goldsmith M.R."/>
            <person name="Grosse-Wilde E."/>
            <person name="Heckel D.G."/>
            <person name="Herndon N."/>
            <person name="Jiang H."/>
            <person name="Papanicolaou A."/>
            <person name="Qu J."/>
            <person name="Soulages J.L."/>
            <person name="Vogel H."/>
            <person name="Walters J."/>
            <person name="Waterhouse R.M."/>
            <person name="Ahn S.J."/>
            <person name="Almeida F.C."/>
            <person name="An C."/>
            <person name="Aqrawi P."/>
            <person name="Bretschneider A."/>
            <person name="Bryant W.B."/>
            <person name="Bucks S."/>
            <person name="Chao H."/>
            <person name="Chevignon G."/>
            <person name="Christen J.M."/>
            <person name="Clarke D.F."/>
            <person name="Dittmer N.T."/>
            <person name="Ferguson L.C.F."/>
            <person name="Garavelou S."/>
            <person name="Gordon K.H.J."/>
            <person name="Gunaratna R.T."/>
            <person name="Han Y."/>
            <person name="Hauser F."/>
            <person name="He Y."/>
            <person name="Heidel-Fischer H."/>
            <person name="Hirsh A."/>
            <person name="Hu Y."/>
            <person name="Jiang H."/>
            <person name="Kalra D."/>
            <person name="Klinner C."/>
            <person name="Konig C."/>
            <person name="Kovar C."/>
            <person name="Kroll A.R."/>
            <person name="Kuwar S.S."/>
            <person name="Lee S.L."/>
            <person name="Lehman R."/>
            <person name="Li K."/>
            <person name="Li Z."/>
            <person name="Liang H."/>
            <person name="Lovelace S."/>
            <person name="Lu Z."/>
            <person name="Mansfield J.H."/>
            <person name="McCulloch K.J."/>
            <person name="Mathew T."/>
            <person name="Morton B."/>
            <person name="Muzny D.M."/>
            <person name="Neunemann D."/>
            <person name="Ongeri F."/>
            <person name="Pauchet Y."/>
            <person name="Pu L.L."/>
            <person name="Pyrousis I."/>
            <person name="Rao X.J."/>
            <person name="Redding A."/>
            <person name="Roesel C."/>
            <person name="Sanchez-Gracia A."/>
            <person name="Schaack S."/>
            <person name="Shukla A."/>
            <person name="Tetreau G."/>
            <person name="Wang Y."/>
            <person name="Xiong G.H."/>
            <person name="Traut W."/>
            <person name="Walsh T.K."/>
            <person name="Worley K.C."/>
            <person name="Wu D."/>
            <person name="Wu W."/>
            <person name="Wu Y.Q."/>
            <person name="Zhang X."/>
            <person name="Zou Z."/>
            <person name="Zucker H."/>
            <person name="Briscoe A.D."/>
            <person name="Burmester T."/>
            <person name="Clem R.J."/>
            <person name="Feyereisen R."/>
            <person name="Grimmelikhuijzen C.J.P."/>
            <person name="Hamodrakas S.J."/>
            <person name="Hansson B.S."/>
            <person name="Huguet E."/>
            <person name="Jermiin L.S."/>
            <person name="Lan Q."/>
            <person name="Lehman H.K."/>
            <person name="Lorenzen M."/>
            <person name="Merzendorfer H."/>
            <person name="Michalopoulos I."/>
            <person name="Morton D.B."/>
            <person name="Muthukrishnan S."/>
            <person name="Oakeshott J.G."/>
            <person name="Palmer W."/>
            <person name="Park Y."/>
            <person name="Passarelli A.L."/>
            <person name="Rozas J."/>
            <person name="Schwartz L.M."/>
            <person name="Smith W."/>
            <person name="Southgate A."/>
            <person name="Vilcinskas A."/>
            <person name="Vogt R."/>
            <person name="Wang P."/>
            <person name="Werren J."/>
            <person name="Yu X.Q."/>
            <person name="Zhou J.J."/>
            <person name="Brown S.J."/>
            <person name="Scherer S.E."/>
            <person name="Richards S."/>
            <person name="Blissard G.W."/>
        </authorList>
    </citation>
    <scope>NUCLEOTIDE SEQUENCE</scope>
</reference>
<feature type="signal peptide" evidence="1">
    <location>
        <begin position="1"/>
        <end position="16"/>
    </location>
</feature>
<name>A0A922CUG3_MANSE</name>
<dbReference type="InterPro" id="IPR010562">
    <property type="entry name" value="Haemolymph_juvenile_hormone-bd"/>
</dbReference>
<dbReference type="EMBL" id="JH668581">
    <property type="protein sequence ID" value="KAG6458374.1"/>
    <property type="molecule type" value="Genomic_DNA"/>
</dbReference>
<accession>A0A922CUG3</accession>